<dbReference type="EMBL" id="CP071517">
    <property type="protein sequence ID" value="QSX73499.1"/>
    <property type="molecule type" value="Genomic_DNA"/>
</dbReference>
<feature type="active site" description="Charge relay system" evidence="5">
    <location>
        <position position="448"/>
    </location>
</feature>
<evidence type="ECO:0000256" key="1">
    <source>
        <dbReference type="ARBA" id="ARBA00011073"/>
    </source>
</evidence>
<keyword evidence="2 5" id="KW-0645">Protease</keyword>
<accession>A0ABX7R916</accession>
<dbReference type="CDD" id="cd07496">
    <property type="entry name" value="Peptidases_S8_13"/>
    <property type="match status" value="1"/>
</dbReference>
<comment type="similarity">
    <text evidence="1 5">Belongs to the peptidase S8 family.</text>
</comment>
<feature type="domain" description="Peptidase C-terminal archaeal/bacterial" evidence="8">
    <location>
        <begin position="542"/>
        <end position="609"/>
    </location>
</feature>
<dbReference type="Proteomes" id="UP000663400">
    <property type="component" value="Chromosome"/>
</dbReference>
<dbReference type="PRINTS" id="PR00723">
    <property type="entry name" value="SUBTILISIN"/>
</dbReference>
<evidence type="ECO:0000313" key="10">
    <source>
        <dbReference type="Proteomes" id="UP000663400"/>
    </source>
</evidence>
<proteinExistence type="inferred from homology"/>
<dbReference type="Gene3D" id="2.60.120.380">
    <property type="match status" value="1"/>
</dbReference>
<dbReference type="SUPFAM" id="SSF52743">
    <property type="entry name" value="Subtilisin-like"/>
    <property type="match status" value="1"/>
</dbReference>
<dbReference type="InterPro" id="IPR036852">
    <property type="entry name" value="Peptidase_S8/S53_dom_sf"/>
</dbReference>
<dbReference type="RefSeq" id="WP_200606672.1">
    <property type="nucleotide sequence ID" value="NZ_CP071517.1"/>
</dbReference>
<feature type="active site" description="Charge relay system" evidence="5">
    <location>
        <position position="207"/>
    </location>
</feature>
<feature type="signal peptide" evidence="6">
    <location>
        <begin position="1"/>
        <end position="27"/>
    </location>
</feature>
<dbReference type="InterPro" id="IPR034176">
    <property type="entry name" value="Peptidases_S8_13"/>
</dbReference>
<dbReference type="PANTHER" id="PTHR43806">
    <property type="entry name" value="PEPTIDASE S8"/>
    <property type="match status" value="1"/>
</dbReference>
<reference evidence="9 10" key="1">
    <citation type="submission" date="2021-02" db="EMBL/GenBank/DDBJ databases">
        <title>Lysobacter arenosi sp. nov., isolated from soil of gangwondo yeongwol, south Korea.</title>
        <authorList>
            <person name="Kim K.R."/>
            <person name="Kim K.H."/>
            <person name="Jeon C.O."/>
        </authorList>
    </citation>
    <scope>NUCLEOTIDE SEQUENCE [LARGE SCALE GENOMIC DNA]</scope>
    <source>
        <strain evidence="9 10">R7</strain>
    </source>
</reference>
<keyword evidence="3 5" id="KW-0378">Hydrolase</keyword>
<keyword evidence="6" id="KW-0732">Signal</keyword>
<feature type="chain" id="PRO_5047427570" evidence="6">
    <location>
        <begin position="28"/>
        <end position="623"/>
    </location>
</feature>
<sequence length="623" mass="63646">MNNKTLKRSLGVSTIAAAIAGIVAAYAAEGGSMAAPAVVATGATALNASVTAGTPARQYGAIPAKSAAQPAFDRFIVKYRNGSAQARNASSMISSLNATAVRAGLPGQSRGIGTLQHMRRTAIGAGLVRMSRALDRPQAESFMAALRADPNVEFVQPDYIKQRLDVVPNDTHFSRLQWDFTHPTAGIHAPAAWDSTAGEGVIVAVLDTGYLDHADLNANIVPGYDFIDDVEVANDGDGRDADAHDAGDWQSDADRSSFHGTHVAGTVAAVTNNNLGVAGVAYNAKVQPVRVLGRGGGYTSDIADAIVWASGGHVDGVPDNPTPAEVINMSLGGQGLCSQDPMTQAAIDSAVSRGVTVVVAAGNDTADASFFSPASCKHVITVGASGIDGGKAWFSNYGGAVAISAPGGNATSVSSPDNAWIWSLGNRGTHEPLPSPEGDAYVGMIGTSMASPHVAGIVALMQSAAVAAGNSPLTPDQVRTVLRRTARPFTVVPPSATPVGAGIADAAAAVAASKVPVTIEPSQALVNRQVLTGQSGAAGGSKMYAIDVPAGTSALSLRTYGGTGDVALYAAYQDQPTIVFYDKVSRKLGNSETITFTSPLPGTYYLRVVGEKAFGNVSVVATY</sequence>
<evidence type="ECO:0000313" key="9">
    <source>
        <dbReference type="EMBL" id="QSX73499.1"/>
    </source>
</evidence>
<dbReference type="InterPro" id="IPR007280">
    <property type="entry name" value="Peptidase_C_arc/bac"/>
</dbReference>
<protein>
    <submittedName>
        <fullName evidence="9">S8 family serine peptidase</fullName>
    </submittedName>
</protein>
<dbReference type="Pfam" id="PF00082">
    <property type="entry name" value="Peptidase_S8"/>
    <property type="match status" value="1"/>
</dbReference>
<dbReference type="InterPro" id="IPR022398">
    <property type="entry name" value="Peptidase_S8_His-AS"/>
</dbReference>
<evidence type="ECO:0000259" key="8">
    <source>
        <dbReference type="Pfam" id="PF04151"/>
    </source>
</evidence>
<dbReference type="InterPro" id="IPR023828">
    <property type="entry name" value="Peptidase_S8_Ser-AS"/>
</dbReference>
<feature type="active site" description="Charge relay system" evidence="5">
    <location>
        <position position="259"/>
    </location>
</feature>
<dbReference type="PROSITE" id="PS00138">
    <property type="entry name" value="SUBTILASE_SER"/>
    <property type="match status" value="1"/>
</dbReference>
<evidence type="ECO:0000256" key="5">
    <source>
        <dbReference type="PROSITE-ProRule" id="PRU01240"/>
    </source>
</evidence>
<dbReference type="PROSITE" id="PS51892">
    <property type="entry name" value="SUBTILASE"/>
    <property type="match status" value="1"/>
</dbReference>
<feature type="domain" description="Peptidase S8/S53" evidence="7">
    <location>
        <begin position="198"/>
        <end position="486"/>
    </location>
</feature>
<evidence type="ECO:0000256" key="3">
    <source>
        <dbReference type="ARBA" id="ARBA00022801"/>
    </source>
</evidence>
<dbReference type="PANTHER" id="PTHR43806:SF11">
    <property type="entry name" value="CEREVISIN-RELATED"/>
    <property type="match status" value="1"/>
</dbReference>
<dbReference type="InterPro" id="IPR015500">
    <property type="entry name" value="Peptidase_S8_subtilisin-rel"/>
</dbReference>
<evidence type="ECO:0000256" key="2">
    <source>
        <dbReference type="ARBA" id="ARBA00022670"/>
    </source>
</evidence>
<organism evidence="9 10">
    <name type="scientific">Lysobacter arenosi</name>
    <dbReference type="NCBI Taxonomy" id="2795387"/>
    <lineage>
        <taxon>Bacteria</taxon>
        <taxon>Pseudomonadati</taxon>
        <taxon>Pseudomonadota</taxon>
        <taxon>Gammaproteobacteria</taxon>
        <taxon>Lysobacterales</taxon>
        <taxon>Lysobacteraceae</taxon>
        <taxon>Lysobacter</taxon>
    </lineage>
</organism>
<keyword evidence="4 5" id="KW-0720">Serine protease</keyword>
<evidence type="ECO:0000256" key="4">
    <source>
        <dbReference type="ARBA" id="ARBA00022825"/>
    </source>
</evidence>
<dbReference type="Pfam" id="PF04151">
    <property type="entry name" value="PPC"/>
    <property type="match status" value="1"/>
</dbReference>
<keyword evidence="10" id="KW-1185">Reference proteome</keyword>
<dbReference type="PROSITE" id="PS00137">
    <property type="entry name" value="SUBTILASE_HIS"/>
    <property type="match status" value="1"/>
</dbReference>
<dbReference type="InterPro" id="IPR000209">
    <property type="entry name" value="Peptidase_S8/S53_dom"/>
</dbReference>
<evidence type="ECO:0000259" key="7">
    <source>
        <dbReference type="Pfam" id="PF00082"/>
    </source>
</evidence>
<evidence type="ECO:0000256" key="6">
    <source>
        <dbReference type="SAM" id="SignalP"/>
    </source>
</evidence>
<name>A0ABX7R916_9GAMM</name>
<gene>
    <name evidence="9" type="ORF">HIV01_009495</name>
</gene>
<dbReference type="InterPro" id="IPR050131">
    <property type="entry name" value="Peptidase_S8_subtilisin-like"/>
</dbReference>
<dbReference type="Gene3D" id="3.40.50.200">
    <property type="entry name" value="Peptidase S8/S53 domain"/>
    <property type="match status" value="1"/>
</dbReference>